<evidence type="ECO:0000313" key="1">
    <source>
        <dbReference type="EMBL" id="CAI9290625.1"/>
    </source>
</evidence>
<protein>
    <submittedName>
        <fullName evidence="1">Uncharacterized protein</fullName>
    </submittedName>
</protein>
<dbReference type="EMBL" id="OX465082">
    <property type="protein sequence ID" value="CAI9290625.1"/>
    <property type="molecule type" value="Genomic_DNA"/>
</dbReference>
<keyword evidence="2" id="KW-1185">Reference proteome</keyword>
<evidence type="ECO:0000313" key="2">
    <source>
        <dbReference type="Proteomes" id="UP001177003"/>
    </source>
</evidence>
<name>A0AA35ZDM6_LACSI</name>
<sequence>MICKPRVTRKGVVLREVPVPVSPSAKKRKAEDVAKHISKKQKKKLRKLVINDESIEEDAIQDPPPQGTPIVVSSLFVTSTISTSTNLPPFVTTSLDTNSPTFDNILNQPITSLFCSQSTEPLVTHEEAHTSSDDDKNVFGATFGDIQFDTEKEDILDNIILTGKQFKILNWKLNYLLKIQADGGGKHSVSNLEVDLMLKQQVGRLCDAIYDVYRNNEKRVKNQLSTFSLDLRELKDVANECHILFIQDLKKVREDVNLKIQELRDDMSKL</sequence>
<organism evidence="1 2">
    <name type="scientific">Lactuca saligna</name>
    <name type="common">Willowleaf lettuce</name>
    <dbReference type="NCBI Taxonomy" id="75948"/>
    <lineage>
        <taxon>Eukaryota</taxon>
        <taxon>Viridiplantae</taxon>
        <taxon>Streptophyta</taxon>
        <taxon>Embryophyta</taxon>
        <taxon>Tracheophyta</taxon>
        <taxon>Spermatophyta</taxon>
        <taxon>Magnoliopsida</taxon>
        <taxon>eudicotyledons</taxon>
        <taxon>Gunneridae</taxon>
        <taxon>Pentapetalae</taxon>
        <taxon>asterids</taxon>
        <taxon>campanulids</taxon>
        <taxon>Asterales</taxon>
        <taxon>Asteraceae</taxon>
        <taxon>Cichorioideae</taxon>
        <taxon>Cichorieae</taxon>
        <taxon>Lactucinae</taxon>
        <taxon>Lactuca</taxon>
    </lineage>
</organism>
<dbReference type="Proteomes" id="UP001177003">
    <property type="component" value="Chromosome 6"/>
</dbReference>
<reference evidence="1" key="1">
    <citation type="submission" date="2023-04" db="EMBL/GenBank/DDBJ databases">
        <authorList>
            <person name="Vijverberg K."/>
            <person name="Xiong W."/>
            <person name="Schranz E."/>
        </authorList>
    </citation>
    <scope>NUCLEOTIDE SEQUENCE</scope>
</reference>
<gene>
    <name evidence="1" type="ORF">LSALG_LOCUS29811</name>
</gene>
<proteinExistence type="predicted"/>
<dbReference type="AlphaFoldDB" id="A0AA35ZDM6"/>
<accession>A0AA35ZDM6</accession>